<proteinExistence type="predicted"/>
<organism evidence="3">
    <name type="scientific">Anopheles darlingi</name>
    <name type="common">Mosquito</name>
    <dbReference type="NCBI Taxonomy" id="43151"/>
    <lineage>
        <taxon>Eukaryota</taxon>
        <taxon>Metazoa</taxon>
        <taxon>Ecdysozoa</taxon>
        <taxon>Arthropoda</taxon>
        <taxon>Hexapoda</taxon>
        <taxon>Insecta</taxon>
        <taxon>Pterygota</taxon>
        <taxon>Neoptera</taxon>
        <taxon>Endopterygota</taxon>
        <taxon>Diptera</taxon>
        <taxon>Nematocera</taxon>
        <taxon>Culicoidea</taxon>
        <taxon>Culicidae</taxon>
        <taxon>Anophelinae</taxon>
        <taxon>Anopheles</taxon>
    </lineage>
</organism>
<accession>A0A2M4D6N4</accession>
<reference evidence="3" key="1">
    <citation type="submission" date="2018-01" db="EMBL/GenBank/DDBJ databases">
        <title>An insight into the sialome of Amazonian anophelines.</title>
        <authorList>
            <person name="Ribeiro J.M."/>
            <person name="Scarpassa V."/>
            <person name="Calvo E."/>
        </authorList>
    </citation>
    <scope>NUCLEOTIDE SEQUENCE</scope>
</reference>
<sequence length="87" mass="9639">MLPPDGASCARSPRHVLMLLLLLELALSIRLRGLLCRHSMIYVFLCTTQHTRAIHGPRAHSCGAPCSDDRRPFSSEKQALRVSATET</sequence>
<evidence type="ECO:0000256" key="1">
    <source>
        <dbReference type="SAM" id="MobiDB-lite"/>
    </source>
</evidence>
<name>A0A2M4D6N4_ANODA</name>
<feature type="chain" id="PRO_5014888983" evidence="2">
    <location>
        <begin position="29"/>
        <end position="87"/>
    </location>
</feature>
<dbReference type="EMBL" id="GGFL01009054">
    <property type="protein sequence ID" value="MBW73232.1"/>
    <property type="molecule type" value="Transcribed_RNA"/>
</dbReference>
<dbReference type="AlphaFoldDB" id="A0A2M4D6N4"/>
<evidence type="ECO:0000256" key="2">
    <source>
        <dbReference type="SAM" id="SignalP"/>
    </source>
</evidence>
<feature type="region of interest" description="Disordered" evidence="1">
    <location>
        <begin position="68"/>
        <end position="87"/>
    </location>
</feature>
<feature type="signal peptide" evidence="2">
    <location>
        <begin position="1"/>
        <end position="28"/>
    </location>
</feature>
<evidence type="ECO:0000313" key="3">
    <source>
        <dbReference type="EMBL" id="MBW73232.1"/>
    </source>
</evidence>
<protein>
    <submittedName>
        <fullName evidence="3">Putative secreted protein</fullName>
    </submittedName>
</protein>
<keyword evidence="2" id="KW-0732">Signal</keyword>